<dbReference type="InterPro" id="IPR029060">
    <property type="entry name" value="PIN-like_dom_sf"/>
</dbReference>
<evidence type="ECO:0000256" key="7">
    <source>
        <dbReference type="ARBA" id="ARBA00023128"/>
    </source>
</evidence>
<dbReference type="EMBL" id="BRXW01000226">
    <property type="protein sequence ID" value="GMI15213.1"/>
    <property type="molecule type" value="Genomic_DNA"/>
</dbReference>
<keyword evidence="7" id="KW-0496">Mitochondrion</keyword>
<feature type="compositionally biased region" description="Basic residues" evidence="10">
    <location>
        <begin position="680"/>
        <end position="694"/>
    </location>
</feature>
<feature type="compositionally biased region" description="Basic and acidic residues" evidence="10">
    <location>
        <begin position="708"/>
        <end position="720"/>
    </location>
</feature>
<dbReference type="Proteomes" id="UP001165122">
    <property type="component" value="Unassembled WGS sequence"/>
</dbReference>
<feature type="compositionally biased region" description="Basic and acidic residues" evidence="10">
    <location>
        <begin position="624"/>
        <end position="636"/>
    </location>
</feature>
<reference evidence="14" key="1">
    <citation type="journal article" date="2023" name="Commun. Biol.">
        <title>Genome analysis of Parmales, the sister group of diatoms, reveals the evolutionary specialization of diatoms from phago-mixotrophs to photoautotrophs.</title>
        <authorList>
            <person name="Ban H."/>
            <person name="Sato S."/>
            <person name="Yoshikawa S."/>
            <person name="Yamada K."/>
            <person name="Nakamura Y."/>
            <person name="Ichinomiya M."/>
            <person name="Sato N."/>
            <person name="Blanc-Mathieu R."/>
            <person name="Endo H."/>
            <person name="Kuwata A."/>
            <person name="Ogata H."/>
        </authorList>
    </citation>
    <scope>NUCLEOTIDE SEQUENCE [LARGE SCALE GENOMIC DNA]</scope>
    <source>
        <strain evidence="14">NIES 3700</strain>
    </source>
</reference>
<comment type="subcellular location">
    <subcellularLocation>
        <location evidence="1">Nucleus</location>
    </subcellularLocation>
</comment>
<sequence>MGIKGLLQQMKPLTRASNARHYGGRTLAVDASSWLHKGAYCCAEKLNEPNGENTQKDRYVNYVMKRCDELIRFAAVERIILVFDGSRCPLKADTNANRRSLREANLREAKRLKSLGRGKEAQKLFMSCAFVTPLMTRHLTAAIKRKYGVQKDSKVQWVNAPYEADSQLVKLCLDGVADVVVSEDSDILLYCVSGGWSGDVIYKLDKDNGECEVINMGWLMDDTGCLNGLKGDFAGYLRLFRTHEKRHGTGRRMFIQACILSGCDYVPSLVGVGIMGAFKMVVQAADRGGGERIEFCLAGRKGMGKMLSKEKEKENDDLNGDSFFKTVVRDPVAYEELCMKSEAVFFYHRVYAVNEEKCVTFIPVKEEIDALNGGVPSLERWGEEWNFVGPLIQGEDVMKLGNATIGMEKVEPRKAQSTSSWINAKSDRRSGFTSSNPNNSDRAAYSSAFNLGDEDDHQPPTKPLLVAKRLEKNKKKNRGSSEHNSKTAKQLSAFVFKGQKPQQQQKPQAVARRVTIDPPPFGSDTDSQEIEEVTETTTTTTKFSSSKFFGKQEHSLFSQSECSDDVLDDPANPKSPALLQKKKRPAIPTLFGRKDERVEAKPNFNTTSFKSTKKKKTNIFAKFMKGEKNSKKEKDGGGGGAGKETKKPSTFSKSIASFSQSSDKENLCDLLPKEEEGVRGRGRVGGKKDKKKSRLAMSLARFKFKKKDKPEGAQKRRKIE</sequence>
<keyword evidence="8" id="KW-0234">DNA repair</keyword>
<evidence type="ECO:0000256" key="5">
    <source>
        <dbReference type="ARBA" id="ARBA00022839"/>
    </source>
</evidence>
<dbReference type="InterPro" id="IPR006086">
    <property type="entry name" value="XPG-I_dom"/>
</dbReference>
<name>A0A9W7KXA9_9STRA</name>
<keyword evidence="3" id="KW-0255">Endonuclease</keyword>
<feature type="compositionally biased region" description="Polar residues" evidence="10">
    <location>
        <begin position="431"/>
        <end position="441"/>
    </location>
</feature>
<keyword evidence="5" id="KW-0269">Exonuclease</keyword>
<evidence type="ECO:0000256" key="10">
    <source>
        <dbReference type="SAM" id="MobiDB-lite"/>
    </source>
</evidence>
<keyword evidence="14" id="KW-1185">Reference proteome</keyword>
<comment type="caution">
    <text evidence="13">The sequence shown here is derived from an EMBL/GenBank/DDBJ whole genome shotgun (WGS) entry which is preliminary data.</text>
</comment>
<keyword evidence="4" id="KW-0227">DNA damage</keyword>
<keyword evidence="9" id="KW-0539">Nucleus</keyword>
<evidence type="ECO:0000256" key="1">
    <source>
        <dbReference type="ARBA" id="ARBA00004123"/>
    </source>
</evidence>
<dbReference type="SUPFAM" id="SSF88723">
    <property type="entry name" value="PIN domain-like"/>
    <property type="match status" value="1"/>
</dbReference>
<dbReference type="PANTHER" id="PTHR11081:SF65">
    <property type="entry name" value="DNA DAMAGE-INDUCIBLE PROTEIN DIN7-RELATED"/>
    <property type="match status" value="1"/>
</dbReference>
<protein>
    <recommendedName>
        <fullName evidence="15">Exonuclease 1</fullName>
    </recommendedName>
</protein>
<dbReference type="AlphaFoldDB" id="A0A9W7KXA9"/>
<keyword evidence="2" id="KW-0597">Phosphoprotein</keyword>
<dbReference type="GO" id="GO:0003677">
    <property type="term" value="F:DNA binding"/>
    <property type="evidence" value="ECO:0007669"/>
    <property type="project" value="UniProtKB-KW"/>
</dbReference>
<dbReference type="SMART" id="SM00485">
    <property type="entry name" value="XPGN"/>
    <property type="match status" value="1"/>
</dbReference>
<accession>A0A9W7KXA9</accession>
<evidence type="ECO:0000256" key="3">
    <source>
        <dbReference type="ARBA" id="ARBA00022759"/>
    </source>
</evidence>
<dbReference type="OrthoDB" id="26491at2759"/>
<feature type="region of interest" description="Disordered" evidence="10">
    <location>
        <begin position="409"/>
        <end position="445"/>
    </location>
</feature>
<keyword evidence="5" id="KW-0540">Nuclease</keyword>
<dbReference type="InterPro" id="IPR044752">
    <property type="entry name" value="PIN-like_EXO1"/>
</dbReference>
<evidence type="ECO:0000313" key="13">
    <source>
        <dbReference type="EMBL" id="GMI15213.1"/>
    </source>
</evidence>
<feature type="domain" description="XPG N-terminal" evidence="12">
    <location>
        <begin position="1"/>
        <end position="105"/>
    </location>
</feature>
<dbReference type="Pfam" id="PF00752">
    <property type="entry name" value="XPG_N"/>
    <property type="match status" value="1"/>
</dbReference>
<dbReference type="Gene3D" id="1.10.150.20">
    <property type="entry name" value="5' to 3' exonuclease, C-terminal subdomain"/>
    <property type="match status" value="1"/>
</dbReference>
<feature type="region of interest" description="Disordered" evidence="10">
    <location>
        <begin position="562"/>
        <end position="720"/>
    </location>
</feature>
<dbReference type="Pfam" id="PF00867">
    <property type="entry name" value="XPG_I"/>
    <property type="match status" value="1"/>
</dbReference>
<dbReference type="GO" id="GO:0005634">
    <property type="term" value="C:nucleus"/>
    <property type="evidence" value="ECO:0007669"/>
    <property type="project" value="UniProtKB-SubCell"/>
</dbReference>
<dbReference type="GO" id="GO:0004527">
    <property type="term" value="F:exonuclease activity"/>
    <property type="evidence" value="ECO:0007669"/>
    <property type="project" value="UniProtKB-KW"/>
</dbReference>
<feature type="compositionally biased region" description="Low complexity" evidence="10">
    <location>
        <begin position="649"/>
        <end position="661"/>
    </location>
</feature>
<evidence type="ECO:0000256" key="2">
    <source>
        <dbReference type="ARBA" id="ARBA00022553"/>
    </source>
</evidence>
<dbReference type="Gene3D" id="3.40.50.1010">
    <property type="entry name" value="5'-nuclease"/>
    <property type="match status" value="1"/>
</dbReference>
<dbReference type="PANTHER" id="PTHR11081">
    <property type="entry name" value="FLAP ENDONUCLEASE FAMILY MEMBER"/>
    <property type="match status" value="1"/>
</dbReference>
<evidence type="ECO:0000256" key="9">
    <source>
        <dbReference type="ARBA" id="ARBA00023242"/>
    </source>
</evidence>
<gene>
    <name evidence="13" type="ORF">TrLO_g9848</name>
</gene>
<dbReference type="InterPro" id="IPR006085">
    <property type="entry name" value="XPG_DNA_repair_N"/>
</dbReference>
<evidence type="ECO:0000256" key="6">
    <source>
        <dbReference type="ARBA" id="ARBA00023125"/>
    </source>
</evidence>
<evidence type="ECO:0000313" key="14">
    <source>
        <dbReference type="Proteomes" id="UP001165122"/>
    </source>
</evidence>
<keyword evidence="5" id="KW-0378">Hydrolase</keyword>
<feature type="domain" description="XPG-I" evidence="11">
    <location>
        <begin position="155"/>
        <end position="225"/>
    </location>
</feature>
<dbReference type="SMART" id="SM00484">
    <property type="entry name" value="XPGI"/>
    <property type="match status" value="1"/>
</dbReference>
<evidence type="ECO:0000256" key="8">
    <source>
        <dbReference type="ARBA" id="ARBA00023204"/>
    </source>
</evidence>
<dbReference type="InterPro" id="IPR006084">
    <property type="entry name" value="XPG/Rad2"/>
</dbReference>
<feature type="compositionally biased region" description="Basic and acidic residues" evidence="10">
    <location>
        <begin position="662"/>
        <end position="679"/>
    </location>
</feature>
<proteinExistence type="predicted"/>
<dbReference type="GO" id="GO:0017108">
    <property type="term" value="F:5'-flap endonuclease activity"/>
    <property type="evidence" value="ECO:0007669"/>
    <property type="project" value="TreeGrafter"/>
</dbReference>
<dbReference type="FunFam" id="3.40.50.1010:FF:000111">
    <property type="entry name" value="Exonuclease 1"/>
    <property type="match status" value="1"/>
</dbReference>
<evidence type="ECO:0000259" key="12">
    <source>
        <dbReference type="SMART" id="SM00485"/>
    </source>
</evidence>
<evidence type="ECO:0000259" key="11">
    <source>
        <dbReference type="SMART" id="SM00484"/>
    </source>
</evidence>
<dbReference type="CDD" id="cd09857">
    <property type="entry name" value="PIN_EXO1"/>
    <property type="match status" value="1"/>
</dbReference>
<evidence type="ECO:0008006" key="15">
    <source>
        <dbReference type="Google" id="ProtNLM"/>
    </source>
</evidence>
<dbReference type="GO" id="GO:0006281">
    <property type="term" value="P:DNA repair"/>
    <property type="evidence" value="ECO:0007669"/>
    <property type="project" value="UniProtKB-KW"/>
</dbReference>
<evidence type="ECO:0000256" key="4">
    <source>
        <dbReference type="ARBA" id="ARBA00022763"/>
    </source>
</evidence>
<dbReference type="GO" id="GO:0046872">
    <property type="term" value="F:metal ion binding"/>
    <property type="evidence" value="ECO:0007669"/>
    <property type="project" value="InterPro"/>
</dbReference>
<dbReference type="PRINTS" id="PR00853">
    <property type="entry name" value="XPGRADSUPER"/>
</dbReference>
<keyword evidence="6" id="KW-0238">DNA-binding</keyword>
<organism evidence="13 14">
    <name type="scientific">Triparma laevis f. longispina</name>
    <dbReference type="NCBI Taxonomy" id="1714387"/>
    <lineage>
        <taxon>Eukaryota</taxon>
        <taxon>Sar</taxon>
        <taxon>Stramenopiles</taxon>
        <taxon>Ochrophyta</taxon>
        <taxon>Bolidophyceae</taxon>
        <taxon>Parmales</taxon>
        <taxon>Triparmaceae</taxon>
        <taxon>Triparma</taxon>
    </lineage>
</organism>